<comment type="subcellular location">
    <subcellularLocation>
        <location evidence="3">Cytoplasm</location>
    </subcellularLocation>
</comment>
<proteinExistence type="predicted"/>
<evidence type="ECO:0000256" key="5">
    <source>
        <dbReference type="ARBA" id="ARBA00017322"/>
    </source>
</evidence>
<dbReference type="Pfam" id="PF02518">
    <property type="entry name" value="HATPase_c"/>
    <property type="match status" value="1"/>
</dbReference>
<evidence type="ECO:0000259" key="21">
    <source>
        <dbReference type="PROSITE" id="PS50109"/>
    </source>
</evidence>
<dbReference type="SMART" id="SM00387">
    <property type="entry name" value="HATPase_c"/>
    <property type="match status" value="1"/>
</dbReference>
<protein>
    <recommendedName>
        <fullName evidence="5">Oxygen sensor histidine kinase NreB</fullName>
        <ecNumber evidence="4">2.7.13.3</ecNumber>
    </recommendedName>
    <alternativeName>
        <fullName evidence="18">Nitrogen regulation protein B</fullName>
    </alternativeName>
</protein>
<dbReference type="SUPFAM" id="SSF55874">
    <property type="entry name" value="ATPase domain of HSP90 chaperone/DNA topoisomerase II/histidine kinase"/>
    <property type="match status" value="1"/>
</dbReference>
<evidence type="ECO:0000256" key="1">
    <source>
        <dbReference type="ARBA" id="ARBA00000085"/>
    </source>
</evidence>
<keyword evidence="6" id="KW-0004">4Fe-4S</keyword>
<evidence type="ECO:0000313" key="23">
    <source>
        <dbReference type="Proteomes" id="UP001500621"/>
    </source>
</evidence>
<feature type="domain" description="Histidine kinase" evidence="21">
    <location>
        <begin position="302"/>
        <end position="386"/>
    </location>
</feature>
<keyword evidence="13" id="KW-0067">ATP-binding</keyword>
<evidence type="ECO:0000256" key="7">
    <source>
        <dbReference type="ARBA" id="ARBA00022490"/>
    </source>
</evidence>
<dbReference type="Gene3D" id="1.20.5.1930">
    <property type="match status" value="1"/>
</dbReference>
<evidence type="ECO:0000256" key="4">
    <source>
        <dbReference type="ARBA" id="ARBA00012438"/>
    </source>
</evidence>
<evidence type="ECO:0000256" key="19">
    <source>
        <dbReference type="SAM" id="MobiDB-lite"/>
    </source>
</evidence>
<keyword evidence="9" id="KW-0808">Transferase</keyword>
<evidence type="ECO:0000256" key="6">
    <source>
        <dbReference type="ARBA" id="ARBA00022485"/>
    </source>
</evidence>
<comment type="cofactor">
    <cofactor evidence="2">
        <name>[4Fe-4S] cluster</name>
        <dbReference type="ChEBI" id="CHEBI:49883"/>
    </cofactor>
</comment>
<evidence type="ECO:0000256" key="18">
    <source>
        <dbReference type="ARBA" id="ARBA00030800"/>
    </source>
</evidence>
<dbReference type="InterPro" id="IPR011712">
    <property type="entry name" value="Sig_transdc_His_kin_sub3_dim/P"/>
</dbReference>
<sequence length="386" mass="40515">MSPPEPTPAPRRPRRLSSRQLVWLDRTLATGLLLPLLLYPAAGLALVALPLSLAQLVPLYWRRTQPVTVFLLVTAASVTQAVLLDAPLYSQVAFPVAVYSVARFASAAWGVAAVTTGVIGAGVAALDWVRAYGTFTLGDLSAYFLTITVIVVAAWALGTLGRTRLAYVEALIERSDQVQREAAQQVSLAASAERARIAREMHDVVAHGLTTIVVQADGARYAAAQRPEVAVQALGDIGETGREALTQMRRLLGVLRDDDSPATAPQPRLGDLVDLVGGADVESELLGLDSPVADGVALTAYRVVQESLSNVRKHAGPGAAARVRVEVAGDAVVVEVLDDGRGAAADSDGQGLGLLGMHERVAAHDGELHAGPRPGGGFAVRARIPR</sequence>
<evidence type="ECO:0000256" key="15">
    <source>
        <dbReference type="ARBA" id="ARBA00023012"/>
    </source>
</evidence>
<evidence type="ECO:0000256" key="3">
    <source>
        <dbReference type="ARBA" id="ARBA00004496"/>
    </source>
</evidence>
<evidence type="ECO:0000256" key="9">
    <source>
        <dbReference type="ARBA" id="ARBA00022679"/>
    </source>
</evidence>
<dbReference type="CDD" id="cd16917">
    <property type="entry name" value="HATPase_UhpB-NarQ-NarX-like"/>
    <property type="match status" value="1"/>
</dbReference>
<gene>
    <name evidence="22" type="ORF">GCM10023226_24140</name>
</gene>
<dbReference type="Pfam" id="PF07730">
    <property type="entry name" value="HisKA_3"/>
    <property type="match status" value="1"/>
</dbReference>
<dbReference type="EMBL" id="BAABIM010000002">
    <property type="protein sequence ID" value="GAA4685680.1"/>
    <property type="molecule type" value="Genomic_DNA"/>
</dbReference>
<dbReference type="InterPro" id="IPR036890">
    <property type="entry name" value="HATPase_C_sf"/>
</dbReference>
<dbReference type="EC" id="2.7.13.3" evidence="4"/>
<feature type="transmembrane region" description="Helical" evidence="20">
    <location>
        <begin position="32"/>
        <end position="54"/>
    </location>
</feature>
<keyword evidence="7" id="KW-0963">Cytoplasm</keyword>
<reference evidence="23" key="1">
    <citation type="journal article" date="2019" name="Int. J. Syst. Evol. Microbiol.">
        <title>The Global Catalogue of Microorganisms (GCM) 10K type strain sequencing project: providing services to taxonomists for standard genome sequencing and annotation.</title>
        <authorList>
            <consortium name="The Broad Institute Genomics Platform"/>
            <consortium name="The Broad Institute Genome Sequencing Center for Infectious Disease"/>
            <person name="Wu L."/>
            <person name="Ma J."/>
        </authorList>
    </citation>
    <scope>NUCLEOTIDE SEQUENCE [LARGE SCALE GENOMIC DNA]</scope>
    <source>
        <strain evidence="23">JCM 18127</strain>
    </source>
</reference>
<evidence type="ECO:0000256" key="11">
    <source>
        <dbReference type="ARBA" id="ARBA00022741"/>
    </source>
</evidence>
<evidence type="ECO:0000256" key="10">
    <source>
        <dbReference type="ARBA" id="ARBA00022723"/>
    </source>
</evidence>
<evidence type="ECO:0000256" key="20">
    <source>
        <dbReference type="SAM" id="Phobius"/>
    </source>
</evidence>
<keyword evidence="20" id="KW-0812">Transmembrane</keyword>
<evidence type="ECO:0000256" key="17">
    <source>
        <dbReference type="ARBA" id="ARBA00024827"/>
    </source>
</evidence>
<dbReference type="PANTHER" id="PTHR24421:SF10">
    <property type="entry name" value="NITRATE_NITRITE SENSOR PROTEIN NARQ"/>
    <property type="match status" value="1"/>
</dbReference>
<accession>A0ABP8WDB3</accession>
<dbReference type="PRINTS" id="PR00344">
    <property type="entry name" value="BCTRLSENSOR"/>
</dbReference>
<evidence type="ECO:0000256" key="12">
    <source>
        <dbReference type="ARBA" id="ARBA00022777"/>
    </source>
</evidence>
<dbReference type="PROSITE" id="PS50109">
    <property type="entry name" value="HIS_KIN"/>
    <property type="match status" value="1"/>
</dbReference>
<comment type="catalytic activity">
    <reaction evidence="1">
        <text>ATP + protein L-histidine = ADP + protein N-phospho-L-histidine.</text>
        <dbReference type="EC" id="2.7.13.3"/>
    </reaction>
</comment>
<feature type="transmembrane region" description="Helical" evidence="20">
    <location>
        <begin position="104"/>
        <end position="128"/>
    </location>
</feature>
<keyword evidence="11" id="KW-0547">Nucleotide-binding</keyword>
<organism evidence="22 23">
    <name type="scientific">Nocardioides nanhaiensis</name>
    <dbReference type="NCBI Taxonomy" id="1476871"/>
    <lineage>
        <taxon>Bacteria</taxon>
        <taxon>Bacillati</taxon>
        <taxon>Actinomycetota</taxon>
        <taxon>Actinomycetes</taxon>
        <taxon>Propionibacteriales</taxon>
        <taxon>Nocardioidaceae</taxon>
        <taxon>Nocardioides</taxon>
    </lineage>
</organism>
<comment type="caution">
    <text evidence="22">The sequence shown here is derived from an EMBL/GenBank/DDBJ whole genome shotgun (WGS) entry which is preliminary data.</text>
</comment>
<name>A0ABP8WDB3_9ACTN</name>
<keyword evidence="16" id="KW-0411">Iron-sulfur</keyword>
<keyword evidence="23" id="KW-1185">Reference proteome</keyword>
<dbReference type="Gene3D" id="3.30.565.10">
    <property type="entry name" value="Histidine kinase-like ATPase, C-terminal domain"/>
    <property type="match status" value="1"/>
</dbReference>
<evidence type="ECO:0000256" key="2">
    <source>
        <dbReference type="ARBA" id="ARBA00001966"/>
    </source>
</evidence>
<keyword evidence="8" id="KW-0597">Phosphoprotein</keyword>
<dbReference type="InterPro" id="IPR003594">
    <property type="entry name" value="HATPase_dom"/>
</dbReference>
<evidence type="ECO:0000256" key="14">
    <source>
        <dbReference type="ARBA" id="ARBA00023004"/>
    </source>
</evidence>
<dbReference type="InterPro" id="IPR055558">
    <property type="entry name" value="DUF7134"/>
</dbReference>
<keyword evidence="15" id="KW-0902">Two-component regulatory system</keyword>
<comment type="function">
    <text evidence="17">Member of the two-component regulatory system NreB/NreC involved in the control of dissimilatory nitrate/nitrite reduction in response to oxygen. NreB functions as a direct oxygen sensor histidine kinase which is autophosphorylated, in the absence of oxygen, probably at the conserved histidine residue, and transfers its phosphate group probably to a conserved aspartate residue of NreC. NreB/NreC activates the expression of the nitrate (narGHJI) and nitrite (nir) reductase operons, as well as the putative nitrate transporter gene narT.</text>
</comment>
<keyword evidence="20" id="KW-0472">Membrane</keyword>
<dbReference type="RefSeq" id="WP_345266090.1">
    <property type="nucleotide sequence ID" value="NZ_BAABIM010000002.1"/>
</dbReference>
<dbReference type="InterPro" id="IPR004358">
    <property type="entry name" value="Sig_transdc_His_kin-like_C"/>
</dbReference>
<evidence type="ECO:0000313" key="22">
    <source>
        <dbReference type="EMBL" id="GAA4685680.1"/>
    </source>
</evidence>
<keyword evidence="12 22" id="KW-0418">Kinase</keyword>
<feature type="region of interest" description="Disordered" evidence="19">
    <location>
        <begin position="367"/>
        <end position="386"/>
    </location>
</feature>
<dbReference type="PANTHER" id="PTHR24421">
    <property type="entry name" value="NITRATE/NITRITE SENSOR PROTEIN NARX-RELATED"/>
    <property type="match status" value="1"/>
</dbReference>
<dbReference type="InterPro" id="IPR050482">
    <property type="entry name" value="Sensor_HK_TwoCompSys"/>
</dbReference>
<feature type="transmembrane region" description="Helical" evidence="20">
    <location>
        <begin position="140"/>
        <end position="158"/>
    </location>
</feature>
<dbReference type="Proteomes" id="UP001500621">
    <property type="component" value="Unassembled WGS sequence"/>
</dbReference>
<evidence type="ECO:0000256" key="8">
    <source>
        <dbReference type="ARBA" id="ARBA00022553"/>
    </source>
</evidence>
<dbReference type="GO" id="GO:0016301">
    <property type="term" value="F:kinase activity"/>
    <property type="evidence" value="ECO:0007669"/>
    <property type="project" value="UniProtKB-KW"/>
</dbReference>
<evidence type="ECO:0000256" key="13">
    <source>
        <dbReference type="ARBA" id="ARBA00022840"/>
    </source>
</evidence>
<keyword evidence="20" id="KW-1133">Transmembrane helix</keyword>
<evidence type="ECO:0000256" key="16">
    <source>
        <dbReference type="ARBA" id="ARBA00023014"/>
    </source>
</evidence>
<keyword evidence="10" id="KW-0479">Metal-binding</keyword>
<dbReference type="InterPro" id="IPR005467">
    <property type="entry name" value="His_kinase_dom"/>
</dbReference>
<keyword evidence="14" id="KW-0408">Iron</keyword>
<dbReference type="Pfam" id="PF23539">
    <property type="entry name" value="DUF7134"/>
    <property type="match status" value="1"/>
</dbReference>
<feature type="transmembrane region" description="Helical" evidence="20">
    <location>
        <begin position="66"/>
        <end position="84"/>
    </location>
</feature>